<feature type="compositionally biased region" description="Polar residues" evidence="1">
    <location>
        <begin position="62"/>
        <end position="75"/>
    </location>
</feature>
<feature type="region of interest" description="Disordered" evidence="1">
    <location>
        <begin position="60"/>
        <end position="81"/>
    </location>
</feature>
<dbReference type="EMBL" id="LT670818">
    <property type="protein sequence ID" value="SHG03942.1"/>
    <property type="molecule type" value="Genomic_DNA"/>
</dbReference>
<organism evidence="2 3">
    <name type="scientific">Bradyrhizobium erythrophlei</name>
    <dbReference type="NCBI Taxonomy" id="1437360"/>
    <lineage>
        <taxon>Bacteria</taxon>
        <taxon>Pseudomonadati</taxon>
        <taxon>Pseudomonadota</taxon>
        <taxon>Alphaproteobacteria</taxon>
        <taxon>Hyphomicrobiales</taxon>
        <taxon>Nitrobacteraceae</taxon>
        <taxon>Bradyrhizobium</taxon>
    </lineage>
</organism>
<evidence type="ECO:0000256" key="1">
    <source>
        <dbReference type="SAM" id="MobiDB-lite"/>
    </source>
</evidence>
<protein>
    <submittedName>
        <fullName evidence="2">Uncharacterized protein</fullName>
    </submittedName>
</protein>
<dbReference type="Proteomes" id="UP000190675">
    <property type="component" value="Chromosome I"/>
</dbReference>
<reference evidence="2 3" key="1">
    <citation type="submission" date="2016-11" db="EMBL/GenBank/DDBJ databases">
        <authorList>
            <person name="Jaros S."/>
            <person name="Januszkiewicz K."/>
            <person name="Wedrychowicz H."/>
        </authorList>
    </citation>
    <scope>NUCLEOTIDE SEQUENCE [LARGE SCALE GENOMIC DNA]</scope>
    <source>
        <strain evidence="2 3">GAS242</strain>
    </source>
</reference>
<name>A0A1M5GKA2_9BRAD</name>
<evidence type="ECO:0000313" key="2">
    <source>
        <dbReference type="EMBL" id="SHG03942.1"/>
    </source>
</evidence>
<gene>
    <name evidence="2" type="ORF">SAMN05444169_0199</name>
</gene>
<accession>A0A1M5GKA2</accession>
<sequence>MVAGIKIGVRLSEAYSTLADCRTQQRFPFRKGSLVVMLQRGPGQAEKFLPRQRQLVMYAQASRRQTQPRESSSRSGAVGRG</sequence>
<evidence type="ECO:0000313" key="3">
    <source>
        <dbReference type="Proteomes" id="UP000190675"/>
    </source>
</evidence>
<proteinExistence type="predicted"/>
<dbReference type="AlphaFoldDB" id="A0A1M5GKA2"/>